<protein>
    <submittedName>
        <fullName evidence="2">Uncharacterized protein</fullName>
    </submittedName>
</protein>
<evidence type="ECO:0000313" key="2">
    <source>
        <dbReference type="EMBL" id="TWU76197.1"/>
    </source>
</evidence>
<feature type="compositionally biased region" description="Basic residues" evidence="1">
    <location>
        <begin position="12"/>
        <end position="27"/>
    </location>
</feature>
<feature type="region of interest" description="Disordered" evidence="1">
    <location>
        <begin position="1"/>
        <end position="27"/>
    </location>
</feature>
<feature type="compositionally biased region" description="Basic and acidic residues" evidence="1">
    <location>
        <begin position="76"/>
        <end position="97"/>
    </location>
</feature>
<gene>
    <name evidence="2" type="ORF">ED733_003520</name>
</gene>
<name>A0A5C6GHF9_METRR</name>
<evidence type="ECO:0000313" key="3">
    <source>
        <dbReference type="Proteomes" id="UP000317257"/>
    </source>
</evidence>
<evidence type="ECO:0000256" key="1">
    <source>
        <dbReference type="SAM" id="MobiDB-lite"/>
    </source>
</evidence>
<comment type="caution">
    <text evidence="2">The sequence shown here is derived from an EMBL/GenBank/DDBJ whole genome shotgun (WGS) entry which is preliminary data.</text>
</comment>
<reference evidence="3" key="1">
    <citation type="submission" date="2018-12" db="EMBL/GenBank/DDBJ databases">
        <title>The complete genome of Metarhizium rileyi, a key fungal pathogen of Lepidoptera.</title>
        <authorList>
            <person name="Binneck E."/>
            <person name="Lastra C.C.L."/>
            <person name="Sosa-Gomez D.R."/>
        </authorList>
    </citation>
    <scope>NUCLEOTIDE SEQUENCE [LARGE SCALE GENOMIC DNA]</scope>
    <source>
        <strain evidence="3">Cep018-CH2</strain>
    </source>
</reference>
<organism evidence="2 3">
    <name type="scientific">Metarhizium rileyi (strain RCEF 4871)</name>
    <name type="common">Nomuraea rileyi</name>
    <dbReference type="NCBI Taxonomy" id="1649241"/>
    <lineage>
        <taxon>Eukaryota</taxon>
        <taxon>Fungi</taxon>
        <taxon>Dikarya</taxon>
        <taxon>Ascomycota</taxon>
        <taxon>Pezizomycotina</taxon>
        <taxon>Sordariomycetes</taxon>
        <taxon>Hypocreomycetidae</taxon>
        <taxon>Hypocreales</taxon>
        <taxon>Clavicipitaceae</taxon>
        <taxon>Metarhizium</taxon>
    </lineage>
</organism>
<dbReference type="EMBL" id="SBHS01000005">
    <property type="protein sequence ID" value="TWU76197.1"/>
    <property type="molecule type" value="Genomic_DNA"/>
</dbReference>
<sequence length="115" mass="13228">MGCTLSIEFRSPAKKSRRRRPRHRHHARVYRTTEADGVLDAALRLQPIICRQTTHTVRRTARRDRRVIRSHRVTNRQHETLKPEAAKVDPADQKFGETEPVPDAENEQGDESAAA</sequence>
<dbReference type="Proteomes" id="UP000317257">
    <property type="component" value="Unassembled WGS sequence"/>
</dbReference>
<dbReference type="AlphaFoldDB" id="A0A5C6GHF9"/>
<feature type="region of interest" description="Disordered" evidence="1">
    <location>
        <begin position="70"/>
        <end position="115"/>
    </location>
</feature>
<feature type="compositionally biased region" description="Acidic residues" evidence="1">
    <location>
        <begin position="100"/>
        <end position="115"/>
    </location>
</feature>
<accession>A0A5C6GHF9</accession>
<proteinExistence type="predicted"/>